<evidence type="ECO:0000256" key="1">
    <source>
        <dbReference type="SAM" id="MobiDB-lite"/>
    </source>
</evidence>
<feature type="non-terminal residue" evidence="2">
    <location>
        <position position="145"/>
    </location>
</feature>
<feature type="region of interest" description="Disordered" evidence="1">
    <location>
        <begin position="119"/>
        <end position="145"/>
    </location>
</feature>
<gene>
    <name evidence="2" type="ORF">Tci_888558</name>
</gene>
<dbReference type="AlphaFoldDB" id="A0A699U5D2"/>
<name>A0A699U5D2_TANCI</name>
<accession>A0A699U5D2</accession>
<organism evidence="2">
    <name type="scientific">Tanacetum cinerariifolium</name>
    <name type="common">Dalmatian daisy</name>
    <name type="synonym">Chrysanthemum cinerariifolium</name>
    <dbReference type="NCBI Taxonomy" id="118510"/>
    <lineage>
        <taxon>Eukaryota</taxon>
        <taxon>Viridiplantae</taxon>
        <taxon>Streptophyta</taxon>
        <taxon>Embryophyta</taxon>
        <taxon>Tracheophyta</taxon>
        <taxon>Spermatophyta</taxon>
        <taxon>Magnoliopsida</taxon>
        <taxon>eudicotyledons</taxon>
        <taxon>Gunneridae</taxon>
        <taxon>Pentapetalae</taxon>
        <taxon>asterids</taxon>
        <taxon>campanulids</taxon>
        <taxon>Asterales</taxon>
        <taxon>Asteraceae</taxon>
        <taxon>Asteroideae</taxon>
        <taxon>Anthemideae</taxon>
        <taxon>Anthemidinae</taxon>
        <taxon>Tanacetum</taxon>
    </lineage>
</organism>
<protein>
    <submittedName>
        <fullName evidence="2">Uncharacterized protein</fullName>
    </submittedName>
</protein>
<comment type="caution">
    <text evidence="2">The sequence shown here is derived from an EMBL/GenBank/DDBJ whole genome shotgun (WGS) entry which is preliminary data.</text>
</comment>
<sequence length="145" mass="16286">LTQKVFANIRRVGKGFSGDETPLFEGMLVGVFEKEGDAEEQVQDDVDDAVSQGADTVVQGDDEALDACDALTRRVELLEYDKVAQALEITKLKRRMTKLEKRNRVKVLKLRMLQKVGTSQRIDTSEHSVMEDASNQGRMIDDLDK</sequence>
<reference evidence="2" key="1">
    <citation type="journal article" date="2019" name="Sci. Rep.">
        <title>Draft genome of Tanacetum cinerariifolium, the natural source of mosquito coil.</title>
        <authorList>
            <person name="Yamashiro T."/>
            <person name="Shiraishi A."/>
            <person name="Satake H."/>
            <person name="Nakayama K."/>
        </authorList>
    </citation>
    <scope>NUCLEOTIDE SEQUENCE</scope>
</reference>
<proteinExistence type="predicted"/>
<evidence type="ECO:0000313" key="2">
    <source>
        <dbReference type="EMBL" id="GFD16589.1"/>
    </source>
</evidence>
<feature type="non-terminal residue" evidence="2">
    <location>
        <position position="1"/>
    </location>
</feature>
<dbReference type="EMBL" id="BKCJ011294294">
    <property type="protein sequence ID" value="GFD16589.1"/>
    <property type="molecule type" value="Genomic_DNA"/>
</dbReference>